<evidence type="ECO:0000256" key="1">
    <source>
        <dbReference type="ARBA" id="ARBA00005005"/>
    </source>
</evidence>
<evidence type="ECO:0000256" key="7">
    <source>
        <dbReference type="ARBA" id="ARBA00023002"/>
    </source>
</evidence>
<dbReference type="PANTHER" id="PTHR43612:SF3">
    <property type="entry name" value="TRIFUNCTIONAL ENZYME SUBUNIT ALPHA, MITOCHONDRIAL"/>
    <property type="match status" value="1"/>
</dbReference>
<comment type="similarity">
    <text evidence="3">In the N-terminal section; belongs to the enoyl-CoA hydratase/isomerase family.</text>
</comment>
<comment type="catalytic activity">
    <reaction evidence="13">
        <text>a (3S)-3-hydroxyacyl-CoA + NAD(+) = a 3-oxoacyl-CoA + NADH + H(+)</text>
        <dbReference type="Rhea" id="RHEA:22432"/>
        <dbReference type="ChEBI" id="CHEBI:15378"/>
        <dbReference type="ChEBI" id="CHEBI:57318"/>
        <dbReference type="ChEBI" id="CHEBI:57540"/>
        <dbReference type="ChEBI" id="CHEBI:57945"/>
        <dbReference type="ChEBI" id="CHEBI:90726"/>
        <dbReference type="EC" id="1.1.1.35"/>
    </reaction>
</comment>
<keyword evidence="5" id="KW-0276">Fatty acid metabolism</keyword>
<gene>
    <name evidence="17" type="primary">fadB_2</name>
    <name evidence="17" type="ORF">IMCC3135_31965</name>
</gene>
<dbReference type="SUPFAM" id="SSF48179">
    <property type="entry name" value="6-phosphogluconate dehydrogenase C-terminal domain-like"/>
    <property type="match status" value="2"/>
</dbReference>
<dbReference type="GO" id="GO:0008692">
    <property type="term" value="F:3-hydroxybutyryl-CoA epimerase activity"/>
    <property type="evidence" value="ECO:0007669"/>
    <property type="project" value="InterPro"/>
</dbReference>
<evidence type="ECO:0000259" key="15">
    <source>
        <dbReference type="Pfam" id="PF00725"/>
    </source>
</evidence>
<keyword evidence="12" id="KW-0511">Multifunctional enzyme</keyword>
<dbReference type="Pfam" id="PF00725">
    <property type="entry name" value="3HCDH"/>
    <property type="match status" value="1"/>
</dbReference>
<comment type="pathway">
    <text evidence="1">Lipid metabolism; fatty acid beta-oxidation.</text>
</comment>
<comment type="similarity">
    <text evidence="14">Belongs to the enoyl-CoA hydratase/isomerase family.</text>
</comment>
<dbReference type="FunFam" id="3.40.50.720:FF:000009">
    <property type="entry name" value="Fatty oxidation complex, alpha subunit"/>
    <property type="match status" value="1"/>
</dbReference>
<dbReference type="InterPro" id="IPR036291">
    <property type="entry name" value="NAD(P)-bd_dom_sf"/>
</dbReference>
<dbReference type="InterPro" id="IPR012799">
    <property type="entry name" value="FadB"/>
</dbReference>
<dbReference type="Gene3D" id="1.10.1040.50">
    <property type="match status" value="1"/>
</dbReference>
<evidence type="ECO:0000256" key="9">
    <source>
        <dbReference type="ARBA" id="ARBA00023098"/>
    </source>
</evidence>
<dbReference type="InterPro" id="IPR001753">
    <property type="entry name" value="Enoyl-CoA_hydra/iso"/>
</dbReference>
<dbReference type="InterPro" id="IPR006180">
    <property type="entry name" value="3-OHacyl-CoA_DH_CS"/>
</dbReference>
<dbReference type="KEGG" id="gai:IMCC3135_31965"/>
<keyword evidence="7" id="KW-0560">Oxidoreductase</keyword>
<dbReference type="UniPathway" id="UPA00659"/>
<organism evidence="17 18">
    <name type="scientific">Granulosicoccus antarcticus IMCC3135</name>
    <dbReference type="NCBI Taxonomy" id="1192854"/>
    <lineage>
        <taxon>Bacteria</taxon>
        <taxon>Pseudomonadati</taxon>
        <taxon>Pseudomonadota</taxon>
        <taxon>Gammaproteobacteria</taxon>
        <taxon>Chromatiales</taxon>
        <taxon>Granulosicoccaceae</taxon>
        <taxon>Granulosicoccus</taxon>
    </lineage>
</organism>
<dbReference type="GO" id="GO:0004165">
    <property type="term" value="F:delta(3)-delta(2)-enoyl-CoA isomerase activity"/>
    <property type="evidence" value="ECO:0007669"/>
    <property type="project" value="InterPro"/>
</dbReference>
<evidence type="ECO:0000256" key="8">
    <source>
        <dbReference type="ARBA" id="ARBA00023027"/>
    </source>
</evidence>
<evidence type="ECO:0000313" key="17">
    <source>
        <dbReference type="EMBL" id="ASJ76440.1"/>
    </source>
</evidence>
<evidence type="ECO:0000256" key="10">
    <source>
        <dbReference type="ARBA" id="ARBA00023235"/>
    </source>
</evidence>
<dbReference type="GO" id="GO:0004300">
    <property type="term" value="F:enoyl-CoA hydratase activity"/>
    <property type="evidence" value="ECO:0007669"/>
    <property type="project" value="UniProtKB-EC"/>
</dbReference>
<dbReference type="NCBIfam" id="NF008727">
    <property type="entry name" value="PRK11730.1"/>
    <property type="match status" value="1"/>
</dbReference>
<evidence type="ECO:0000256" key="12">
    <source>
        <dbReference type="ARBA" id="ARBA00023268"/>
    </source>
</evidence>
<evidence type="ECO:0000256" key="2">
    <source>
        <dbReference type="ARBA" id="ARBA00007005"/>
    </source>
</evidence>
<feature type="domain" description="3-hydroxyacyl-CoA dehydrogenase C-terminal" evidence="15">
    <location>
        <begin position="496"/>
        <end position="591"/>
    </location>
</feature>
<keyword evidence="6" id="KW-0442">Lipid degradation</keyword>
<dbReference type="GO" id="GO:0006635">
    <property type="term" value="P:fatty acid beta-oxidation"/>
    <property type="evidence" value="ECO:0007669"/>
    <property type="project" value="UniProtKB-UniPathway"/>
</dbReference>
<evidence type="ECO:0000256" key="5">
    <source>
        <dbReference type="ARBA" id="ARBA00022832"/>
    </source>
</evidence>
<evidence type="ECO:0000313" key="18">
    <source>
        <dbReference type="Proteomes" id="UP000250079"/>
    </source>
</evidence>
<dbReference type="SUPFAM" id="SSF52096">
    <property type="entry name" value="ClpP/crotonase"/>
    <property type="match status" value="1"/>
</dbReference>
<dbReference type="PANTHER" id="PTHR43612">
    <property type="entry name" value="TRIFUNCTIONAL ENZYME SUBUNIT ALPHA"/>
    <property type="match status" value="1"/>
</dbReference>
<accession>A0A2Z2P4Q6</accession>
<dbReference type="CDD" id="cd06558">
    <property type="entry name" value="crotonase-like"/>
    <property type="match status" value="1"/>
</dbReference>
<comment type="similarity">
    <text evidence="2">In the central section; belongs to the 3-hydroxyacyl-CoA dehydrogenase family.</text>
</comment>
<dbReference type="OrthoDB" id="5389341at2"/>
<evidence type="ECO:0000256" key="3">
    <source>
        <dbReference type="ARBA" id="ARBA00008750"/>
    </source>
</evidence>
<dbReference type="GO" id="GO:0016509">
    <property type="term" value="F:long-chain (3S)-3-hydroxyacyl-CoA dehydrogenase (NAD+) activity"/>
    <property type="evidence" value="ECO:0007669"/>
    <property type="project" value="TreeGrafter"/>
</dbReference>
<dbReference type="NCBIfam" id="TIGR02437">
    <property type="entry name" value="FadB"/>
    <property type="match status" value="1"/>
</dbReference>
<evidence type="ECO:0000256" key="13">
    <source>
        <dbReference type="ARBA" id="ARBA00049556"/>
    </source>
</evidence>
<dbReference type="Gene3D" id="3.40.50.720">
    <property type="entry name" value="NAD(P)-binding Rossmann-like Domain"/>
    <property type="match status" value="1"/>
</dbReference>
<dbReference type="Gene3D" id="3.90.226.10">
    <property type="entry name" value="2-enoyl-CoA Hydratase, Chain A, domain 1"/>
    <property type="match status" value="1"/>
</dbReference>
<dbReference type="GO" id="GO:0070403">
    <property type="term" value="F:NAD+ binding"/>
    <property type="evidence" value="ECO:0007669"/>
    <property type="project" value="InterPro"/>
</dbReference>
<keyword evidence="9" id="KW-0443">Lipid metabolism</keyword>
<dbReference type="InterPro" id="IPR006108">
    <property type="entry name" value="3HC_DH_C"/>
</dbReference>
<keyword evidence="10" id="KW-0413">Isomerase</keyword>
<name>A0A2Z2P4Q6_9GAMM</name>
<dbReference type="InterPro" id="IPR008927">
    <property type="entry name" value="6-PGluconate_DH-like_C_sf"/>
</dbReference>
<dbReference type="InterPro" id="IPR018376">
    <property type="entry name" value="Enoyl-CoA_hyd/isom_CS"/>
</dbReference>
<reference evidence="17 18" key="1">
    <citation type="submission" date="2016-12" db="EMBL/GenBank/DDBJ databases">
        <authorList>
            <person name="Song W.-J."/>
            <person name="Kurnit D.M."/>
        </authorList>
    </citation>
    <scope>NUCLEOTIDE SEQUENCE [LARGE SCALE GENOMIC DNA]</scope>
    <source>
        <strain evidence="17 18">IMCC3135</strain>
    </source>
</reference>
<dbReference type="InterPro" id="IPR029045">
    <property type="entry name" value="ClpP/crotonase-like_dom_sf"/>
</dbReference>
<dbReference type="EC" id="4.2.1.17" evidence="4"/>
<dbReference type="EMBL" id="CP018632">
    <property type="protein sequence ID" value="ASJ76440.1"/>
    <property type="molecule type" value="Genomic_DNA"/>
</dbReference>
<dbReference type="PROSITE" id="PS00067">
    <property type="entry name" value="3HCDH"/>
    <property type="match status" value="1"/>
</dbReference>
<keyword evidence="18" id="KW-1185">Reference proteome</keyword>
<protein>
    <recommendedName>
        <fullName evidence="4">enoyl-CoA hydratase</fullName>
        <ecNumber evidence="4">4.2.1.17</ecNumber>
    </recommendedName>
</protein>
<evidence type="ECO:0000256" key="6">
    <source>
        <dbReference type="ARBA" id="ARBA00022963"/>
    </source>
</evidence>
<dbReference type="Pfam" id="PF02737">
    <property type="entry name" value="3HCDH_N"/>
    <property type="match status" value="1"/>
</dbReference>
<keyword evidence="11" id="KW-0456">Lyase</keyword>
<evidence type="ECO:0000256" key="4">
    <source>
        <dbReference type="ARBA" id="ARBA00012076"/>
    </source>
</evidence>
<sequence length="724" mass="77535">MLFTGAAFKLTRDNDILELCFDSEEQKVNVFNRKALAEFGEVLAVIEQQTDVAGLVLTSSKGVFVAGADITEFLGYFAAEDAVLETMLKEVNSMFNRFEDLPFPTVAAINGEAQGGGFEISLACDFRVAAPTARMGLPEVKLGIMPGWGGSVRLPRLIGVDNAVEWMCTGASKKASAALADGAIDAVVHDGDVRAAAIAIIEQVRAGKLDAMARRSVKIAPLALSEMERTMAFESAKGVVGAQAGPHYPSPLTIVNTVAKHASKSRDEALPIESASFVKLAKTDVAESLVGIFLNDQALKRLARKQSKDALPVKHSAVLGAGIMGGGIAYQSASNGVSITMKDIREEALEAGLDEAGKLLKKQIQRGKLKPEGMATVLNAIQPALSYGEFGKVDLVVEAVVENPKVKMSVLTEVEAQVSDDTIITTNTSTISVDLLSTALKRPENFCGMHFFNPVHRMPLVEVIRAKTSSEQAIATTVAYALAMRKTPIVVNDCPGFLINRILFAYFGGFNKLVADGGDFMAIDKALERFGWPMGPAYLLDVVGMDTGKHAAGVMAEGFPDRMASESKTIIDALFDAERLGQKNGKGFYKYEVDRKGKPQKLPDPDVAAVIDSVQSAKAEISAEDMVDRLMIPMCIEAARCLEDDIVGAAFEVDMGLVYGVGFPPFRGGALHHVDKIGLAAFCERADQFAELGPLYHPTESMREMAKTGKTFYTKISADKGASA</sequence>
<evidence type="ECO:0000256" key="11">
    <source>
        <dbReference type="ARBA" id="ARBA00023239"/>
    </source>
</evidence>
<dbReference type="InterPro" id="IPR050136">
    <property type="entry name" value="FA_oxidation_alpha_subunit"/>
</dbReference>
<evidence type="ECO:0000256" key="14">
    <source>
        <dbReference type="RuleBase" id="RU003707"/>
    </source>
</evidence>
<dbReference type="PROSITE" id="PS00166">
    <property type="entry name" value="ENOYL_COA_HYDRATASE"/>
    <property type="match status" value="1"/>
</dbReference>
<dbReference type="Pfam" id="PF00378">
    <property type="entry name" value="ECH_1"/>
    <property type="match status" value="1"/>
</dbReference>
<proteinExistence type="inferred from homology"/>
<dbReference type="SUPFAM" id="SSF51735">
    <property type="entry name" value="NAD(P)-binding Rossmann-fold domains"/>
    <property type="match status" value="1"/>
</dbReference>
<dbReference type="RefSeq" id="WP_088921210.1">
    <property type="nucleotide sequence ID" value="NZ_CP018632.1"/>
</dbReference>
<dbReference type="AlphaFoldDB" id="A0A2Z2P4Q6"/>
<dbReference type="GO" id="GO:0036125">
    <property type="term" value="C:fatty acid beta-oxidation multienzyme complex"/>
    <property type="evidence" value="ECO:0007669"/>
    <property type="project" value="InterPro"/>
</dbReference>
<evidence type="ECO:0000259" key="16">
    <source>
        <dbReference type="Pfam" id="PF02737"/>
    </source>
</evidence>
<feature type="domain" description="3-hydroxyacyl-CoA dehydrogenase NAD binding" evidence="16">
    <location>
        <begin position="317"/>
        <end position="494"/>
    </location>
</feature>
<dbReference type="Proteomes" id="UP000250079">
    <property type="component" value="Chromosome"/>
</dbReference>
<keyword evidence="8" id="KW-0520">NAD</keyword>
<dbReference type="InterPro" id="IPR006176">
    <property type="entry name" value="3-OHacyl-CoA_DH_NAD-bd"/>
</dbReference>